<dbReference type="EMBL" id="VJYK02000138">
    <property type="protein sequence ID" value="MQS03083.1"/>
    <property type="molecule type" value="Genomic_DNA"/>
</dbReference>
<keyword evidence="5" id="KW-1185">Reference proteome</keyword>
<dbReference type="Proteomes" id="UP000517765">
    <property type="component" value="Unassembled WGS sequence"/>
</dbReference>
<evidence type="ECO:0000313" key="3">
    <source>
        <dbReference type="EMBL" id="MBB1259658.1"/>
    </source>
</evidence>
<evidence type="ECO:0000313" key="4">
    <source>
        <dbReference type="EMBL" id="MQS03083.1"/>
    </source>
</evidence>
<dbReference type="Proteomes" id="UP000320857">
    <property type="component" value="Unassembled WGS sequence"/>
</dbReference>
<feature type="region of interest" description="Disordered" evidence="1">
    <location>
        <begin position="480"/>
        <end position="501"/>
    </location>
</feature>
<dbReference type="AlphaFoldDB" id="A0A5P0YRX6"/>
<gene>
    <name evidence="4" type="ORF">FNX44_014620</name>
    <name evidence="2" type="ORF">H3146_16110</name>
    <name evidence="3" type="ORF">H3147_12560</name>
</gene>
<evidence type="ECO:0000313" key="7">
    <source>
        <dbReference type="Proteomes" id="UP000525686"/>
    </source>
</evidence>
<evidence type="ECO:0000313" key="6">
    <source>
        <dbReference type="Proteomes" id="UP000517765"/>
    </source>
</evidence>
<comment type="caution">
    <text evidence="4">The sequence shown here is derived from an EMBL/GenBank/DDBJ whole genome shotgun (WGS) entry which is preliminary data.</text>
</comment>
<evidence type="ECO:0000256" key="1">
    <source>
        <dbReference type="SAM" id="MobiDB-lite"/>
    </source>
</evidence>
<sequence length="501" mass="54781">MNKGPNSRLADLFGLTGWSKGELARLVNRHAAAMGHQQLSTDTSRVRRWIERGETPRDPVPRVLASLFTERLGRVVTIEDLGMGRNAPGRLPAGSRQPVHGLPWAPDQIAAVLAEFTGMDLMLNRRGLVGAGAALTAGSALNSSLYDWIQTDPDHAHAPGPAAHHLDAVSDRYEATPVGSLEVEALERSVEVFRAWDAARGGGLQRKAVVGQLNEVGGLLAYQDHPAHLRRRLWGVAANLAVLAGWMSHDVGLEPTAQKYFVIAAHAAREGGDRPRAGEALSRAARQMVHLGRPDDALDLMKLAKAGSGEETLPRTRAMLHTIEAWAQASMGRGQAMRRTLGQAEELFVSDKGDVPPPSWMQMFDEADLHGMQALAFRTLAEFDPPAAKTAEKHAKLALELRKNGHQRSQIFDYISLASACFIADDPEQADRYARLALVSIGETSSHRTWDRLREMYRLTGQYAGYPKIEDLREELQETLPRAPHSPAGTGTVKSPRTLKI</sequence>
<evidence type="ECO:0000313" key="2">
    <source>
        <dbReference type="EMBL" id="MBB1254867.1"/>
    </source>
</evidence>
<evidence type="ECO:0000313" key="5">
    <source>
        <dbReference type="Proteomes" id="UP000320857"/>
    </source>
</evidence>
<dbReference type="Proteomes" id="UP000525686">
    <property type="component" value="Unassembled WGS sequence"/>
</dbReference>
<reference evidence="6 7" key="2">
    <citation type="submission" date="2020-05" db="EMBL/GenBank/DDBJ databases">
        <title>Classification of alakaliphilic streptomycetes isolated from an alkaline soil next to Lonar Crater, India and a proposal for the recognition of Streptomyces alkaliterrae sp. nov.</title>
        <authorList>
            <person name="Golinska P."/>
        </authorList>
    </citation>
    <scope>NUCLEOTIDE SEQUENCE [LARGE SCALE GENOMIC DNA]</scope>
    <source>
        <strain evidence="7">OF3</strain>
        <strain evidence="6">OF8</strain>
    </source>
</reference>
<accession>A0A5P0YRX6</accession>
<evidence type="ECO:0008006" key="8">
    <source>
        <dbReference type="Google" id="ProtNLM"/>
    </source>
</evidence>
<dbReference type="EMBL" id="JABJWZ010000146">
    <property type="protein sequence ID" value="MBB1254867.1"/>
    <property type="molecule type" value="Genomic_DNA"/>
</dbReference>
<reference evidence="4 5" key="1">
    <citation type="submission" date="2019-10" db="EMBL/GenBank/DDBJ databases">
        <title>Streptomyces sp. nov., a novel actinobacterium isolated from alkaline environment.</title>
        <authorList>
            <person name="Golinska P."/>
        </authorList>
    </citation>
    <scope>NUCLEOTIDE SEQUENCE [LARGE SCALE GENOMIC DNA]</scope>
    <source>
        <strain evidence="4 5">OF1</strain>
    </source>
</reference>
<reference evidence="2" key="3">
    <citation type="journal article" name="Syst. Appl. Microbiol.">
        <title>Streptomyces alkaliterrae sp. nov., isolated from an alkaline soil, and emended descriptions of Streptomyces alkaliphilus, Streptomyces calidiresistens and Streptomyces durbertensis.</title>
        <authorList>
            <person name="Swiecimska M."/>
            <person name="Golinska P."/>
            <person name="Nouioui I."/>
            <person name="Wypij M."/>
            <person name="Rai M."/>
            <person name="Sangal V."/>
            <person name="Goodfellow M."/>
        </authorList>
    </citation>
    <scope>NUCLEOTIDE SEQUENCE</scope>
    <source>
        <strain evidence="2">OF3</strain>
        <strain evidence="3">OF8</strain>
    </source>
</reference>
<dbReference type="RefSeq" id="WP_143648666.1">
    <property type="nucleotide sequence ID" value="NZ_JABJWZ010000146.1"/>
</dbReference>
<proteinExistence type="predicted"/>
<protein>
    <recommendedName>
        <fullName evidence="8">Regulatory protein</fullName>
    </recommendedName>
</protein>
<organism evidence="4 5">
    <name type="scientific">Streptomyces alkaliterrae</name>
    <dbReference type="NCBI Taxonomy" id="2213162"/>
    <lineage>
        <taxon>Bacteria</taxon>
        <taxon>Bacillati</taxon>
        <taxon>Actinomycetota</taxon>
        <taxon>Actinomycetes</taxon>
        <taxon>Kitasatosporales</taxon>
        <taxon>Streptomycetaceae</taxon>
        <taxon>Streptomyces</taxon>
    </lineage>
</organism>
<name>A0A5P0YRX6_9ACTN</name>
<dbReference type="EMBL" id="JABJXA010000061">
    <property type="protein sequence ID" value="MBB1259658.1"/>
    <property type="molecule type" value="Genomic_DNA"/>
</dbReference>